<dbReference type="Gene3D" id="1.10.30.50">
    <property type="match status" value="1"/>
</dbReference>
<evidence type="ECO:0000256" key="1">
    <source>
        <dbReference type="SAM" id="MobiDB-lite"/>
    </source>
</evidence>
<proteinExistence type="predicted"/>
<keyword evidence="3" id="KW-0255">Endonuclease</keyword>
<dbReference type="EMBL" id="JBHMBH010000019">
    <property type="protein sequence ID" value="MFB9714055.1"/>
    <property type="molecule type" value="Genomic_DNA"/>
</dbReference>
<accession>A0ABV5URA0</accession>
<dbReference type="Proteomes" id="UP001589536">
    <property type="component" value="Unassembled WGS sequence"/>
</dbReference>
<dbReference type="SMART" id="SM00507">
    <property type="entry name" value="HNHc"/>
    <property type="match status" value="1"/>
</dbReference>
<dbReference type="GO" id="GO:0004519">
    <property type="term" value="F:endonuclease activity"/>
    <property type="evidence" value="ECO:0007669"/>
    <property type="project" value="UniProtKB-KW"/>
</dbReference>
<name>A0ABV5URA0_9MICC</name>
<reference evidence="3 4" key="1">
    <citation type="submission" date="2024-09" db="EMBL/GenBank/DDBJ databases">
        <authorList>
            <person name="Sun Q."/>
            <person name="Mori K."/>
        </authorList>
    </citation>
    <scope>NUCLEOTIDE SEQUENCE [LARGE SCALE GENOMIC DNA]</scope>
    <source>
        <strain evidence="3 4">JCM 13519</strain>
    </source>
</reference>
<dbReference type="CDD" id="cd00085">
    <property type="entry name" value="HNHc"/>
    <property type="match status" value="1"/>
</dbReference>
<sequence>MTPAAAKESPILRFEADCCANCFEPLPNDEKHKPALFCSELCNSVAKDIRYWRKALRDGRLQNDPDVRLALHTRIAHLLAGGYNAVARTIPADVRTLVISRDKVCVQCGGPGEEIDHIEGDSSDPGNLQLLCADCHHAKTARHFVPATEEQSAFVDGLEQERVMPDEPAQLCDDDEFWQQVERILRPERINRIRHAAAGYAMDSSAEIIAQIRDGKGSRPGIDDSLDDDHSARGLDDDSGYGEDSYFARAMARDD</sequence>
<evidence type="ECO:0000313" key="4">
    <source>
        <dbReference type="Proteomes" id="UP001589536"/>
    </source>
</evidence>
<comment type="caution">
    <text evidence="3">The sequence shown here is derived from an EMBL/GenBank/DDBJ whole genome shotgun (WGS) entry which is preliminary data.</text>
</comment>
<keyword evidence="4" id="KW-1185">Reference proteome</keyword>
<protein>
    <submittedName>
        <fullName evidence="3">HNH endonuclease signature motif containing protein</fullName>
    </submittedName>
</protein>
<keyword evidence="3" id="KW-0378">Hydrolase</keyword>
<dbReference type="InterPro" id="IPR003615">
    <property type="entry name" value="HNH_nuc"/>
</dbReference>
<gene>
    <name evidence="3" type="ORF">ACFFPI_07775</name>
</gene>
<dbReference type="Pfam" id="PF01844">
    <property type="entry name" value="HNH"/>
    <property type="match status" value="1"/>
</dbReference>
<feature type="region of interest" description="Disordered" evidence="1">
    <location>
        <begin position="215"/>
        <end position="243"/>
    </location>
</feature>
<feature type="domain" description="HNH nuclease" evidence="2">
    <location>
        <begin position="93"/>
        <end position="137"/>
    </location>
</feature>
<dbReference type="InterPro" id="IPR002711">
    <property type="entry name" value="HNH"/>
</dbReference>
<dbReference type="RefSeq" id="WP_345043015.1">
    <property type="nucleotide sequence ID" value="NZ_BAABED010000001.1"/>
</dbReference>
<organism evidence="3 4">
    <name type="scientific">Arthrobacter methylotrophus</name>
    <dbReference type="NCBI Taxonomy" id="121291"/>
    <lineage>
        <taxon>Bacteria</taxon>
        <taxon>Bacillati</taxon>
        <taxon>Actinomycetota</taxon>
        <taxon>Actinomycetes</taxon>
        <taxon>Micrococcales</taxon>
        <taxon>Micrococcaceae</taxon>
        <taxon>Arthrobacter</taxon>
    </lineage>
</organism>
<evidence type="ECO:0000313" key="3">
    <source>
        <dbReference type="EMBL" id="MFB9714055.1"/>
    </source>
</evidence>
<evidence type="ECO:0000259" key="2">
    <source>
        <dbReference type="SMART" id="SM00507"/>
    </source>
</evidence>
<keyword evidence="3" id="KW-0540">Nuclease</keyword>